<proteinExistence type="inferred from homology"/>
<dbReference type="PANTHER" id="PTHR33393">
    <property type="entry name" value="POLYGLUTAMINE SYNTHESIS ACCESSORY PROTEIN RV0574C-RELATED"/>
    <property type="match status" value="1"/>
</dbReference>
<dbReference type="Gene3D" id="3.60.21.10">
    <property type="match status" value="1"/>
</dbReference>
<evidence type="ECO:0000313" key="3">
    <source>
        <dbReference type="EMBL" id="TMQ70452.1"/>
    </source>
</evidence>
<evidence type="ECO:0000313" key="4">
    <source>
        <dbReference type="Proteomes" id="UP000319836"/>
    </source>
</evidence>
<dbReference type="AlphaFoldDB" id="A0A538U3J4"/>
<dbReference type="SUPFAM" id="SSF56300">
    <property type="entry name" value="Metallo-dependent phosphatases"/>
    <property type="match status" value="1"/>
</dbReference>
<feature type="domain" description="Capsule synthesis protein CapA" evidence="2">
    <location>
        <begin position="13"/>
        <end position="249"/>
    </location>
</feature>
<accession>A0A538U3J4</accession>
<dbReference type="InterPro" id="IPR019079">
    <property type="entry name" value="Capsule_synth_CapA"/>
</dbReference>
<dbReference type="PANTHER" id="PTHR33393:SF13">
    <property type="entry name" value="PGA BIOSYNTHESIS PROTEIN CAPA"/>
    <property type="match status" value="1"/>
</dbReference>
<organism evidence="3 4">
    <name type="scientific">Eiseniibacteriota bacterium</name>
    <dbReference type="NCBI Taxonomy" id="2212470"/>
    <lineage>
        <taxon>Bacteria</taxon>
        <taxon>Candidatus Eiseniibacteriota</taxon>
    </lineage>
</organism>
<protein>
    <submittedName>
        <fullName evidence="3">CapA family protein</fullName>
    </submittedName>
</protein>
<dbReference type="Pfam" id="PF09587">
    <property type="entry name" value="PGA_cap"/>
    <property type="match status" value="1"/>
</dbReference>
<reference evidence="3 4" key="1">
    <citation type="journal article" date="2019" name="Nat. Microbiol.">
        <title>Mediterranean grassland soil C-N compound turnover is dependent on rainfall and depth, and is mediated by genomically divergent microorganisms.</title>
        <authorList>
            <person name="Diamond S."/>
            <person name="Andeer P.F."/>
            <person name="Li Z."/>
            <person name="Crits-Christoph A."/>
            <person name="Burstein D."/>
            <person name="Anantharaman K."/>
            <person name="Lane K.R."/>
            <person name="Thomas B.C."/>
            <person name="Pan C."/>
            <person name="Northen T.R."/>
            <person name="Banfield J.F."/>
        </authorList>
    </citation>
    <scope>NUCLEOTIDE SEQUENCE [LARGE SCALE GENOMIC DNA]</scope>
    <source>
        <strain evidence="3">WS_10</strain>
    </source>
</reference>
<evidence type="ECO:0000256" key="1">
    <source>
        <dbReference type="ARBA" id="ARBA00005662"/>
    </source>
</evidence>
<name>A0A538U3J4_UNCEI</name>
<dbReference type="InterPro" id="IPR052169">
    <property type="entry name" value="CW_Biosynth-Accessory"/>
</dbReference>
<comment type="similarity">
    <text evidence="1">Belongs to the CapA family.</text>
</comment>
<dbReference type="Proteomes" id="UP000319836">
    <property type="component" value="Unassembled WGS sequence"/>
</dbReference>
<sequence>MRLLEPRGAARMTVAAIGDVGLVGGARERARREGHDAPFRALAPALHAADLAFANLEMPFGRAAWFEPMRTAEFWQYAEVAAGLARAGVRVVSLANNHTMDCGVRGLERTLEACRAAGLAVVGAGADLAAARVPARLEVRGLRVVVLAYAATQGDAARGDRAGVAPLDAEVIREDLARWRPEAEVLIVSAHWGSMYVDYPPPRVLDHARAIEEQGADLILGHHPHVLQGYRRRGRCLTLFSLGESVFHSLAGDFHATLASELRRESAVFTAALADEPGLDIEPLWLDEDGFPIAADPALAARIRERLIRISARLDEASERYQVESAPQLVGYELEKLGHYVRQGRLDKIVRMIGTFRARHVPMLWQAVRRGARSR</sequence>
<dbReference type="InterPro" id="IPR029052">
    <property type="entry name" value="Metallo-depent_PP-like"/>
</dbReference>
<dbReference type="SMART" id="SM00854">
    <property type="entry name" value="PGA_cap"/>
    <property type="match status" value="1"/>
</dbReference>
<comment type="caution">
    <text evidence="3">The sequence shown here is derived from an EMBL/GenBank/DDBJ whole genome shotgun (WGS) entry which is preliminary data.</text>
</comment>
<dbReference type="CDD" id="cd07381">
    <property type="entry name" value="MPP_CapA"/>
    <property type="match status" value="1"/>
</dbReference>
<dbReference type="EMBL" id="VBPA01000203">
    <property type="protein sequence ID" value="TMQ70452.1"/>
    <property type="molecule type" value="Genomic_DNA"/>
</dbReference>
<evidence type="ECO:0000259" key="2">
    <source>
        <dbReference type="SMART" id="SM00854"/>
    </source>
</evidence>
<gene>
    <name evidence="3" type="ORF">E6K80_08500</name>
</gene>